<organism evidence="1 2">
    <name type="scientific">Entotheonella factor</name>
    <dbReference type="NCBI Taxonomy" id="1429438"/>
    <lineage>
        <taxon>Bacteria</taxon>
        <taxon>Pseudomonadati</taxon>
        <taxon>Nitrospinota/Tectimicrobiota group</taxon>
        <taxon>Candidatus Tectimicrobiota</taxon>
        <taxon>Candidatus Entotheonellia</taxon>
        <taxon>Candidatus Entotheonellales</taxon>
        <taxon>Candidatus Entotheonellaceae</taxon>
        <taxon>Candidatus Entotheonella</taxon>
    </lineage>
</organism>
<evidence type="ECO:0000313" key="2">
    <source>
        <dbReference type="Proteomes" id="UP000019141"/>
    </source>
</evidence>
<dbReference type="AlphaFoldDB" id="W4LIK1"/>
<proteinExistence type="predicted"/>
<dbReference type="HOGENOM" id="CLU_1871619_0_0_7"/>
<evidence type="ECO:0000313" key="1">
    <source>
        <dbReference type="EMBL" id="ETW97545.1"/>
    </source>
</evidence>
<dbReference type="Proteomes" id="UP000019141">
    <property type="component" value="Unassembled WGS sequence"/>
</dbReference>
<protein>
    <submittedName>
        <fullName evidence="1">Uncharacterized protein</fullName>
    </submittedName>
</protein>
<reference evidence="1 2" key="1">
    <citation type="journal article" date="2014" name="Nature">
        <title>An environmental bacterial taxon with a large and distinct metabolic repertoire.</title>
        <authorList>
            <person name="Wilson M.C."/>
            <person name="Mori T."/>
            <person name="Ruckert C."/>
            <person name="Uria A.R."/>
            <person name="Helf M.J."/>
            <person name="Takada K."/>
            <person name="Gernert C."/>
            <person name="Steffens U.A."/>
            <person name="Heycke N."/>
            <person name="Schmitt S."/>
            <person name="Rinke C."/>
            <person name="Helfrich E.J."/>
            <person name="Brachmann A.O."/>
            <person name="Gurgui C."/>
            <person name="Wakimoto T."/>
            <person name="Kracht M."/>
            <person name="Crusemann M."/>
            <person name="Hentschel U."/>
            <person name="Abe I."/>
            <person name="Matsunaga S."/>
            <person name="Kalinowski J."/>
            <person name="Takeyama H."/>
            <person name="Piel J."/>
        </authorList>
    </citation>
    <scope>NUCLEOTIDE SEQUENCE [LARGE SCALE GENOMIC DNA]</scope>
    <source>
        <strain evidence="2">TSY1</strain>
    </source>
</reference>
<sequence>MTDRFSSVMLYHAGDPDISQALLRCSDLVAWICQGLYPGADPYGQHPDPTITPTEPPTTLLWWLCSLQATLDGLHCHVSADLPDSLTTSLQAYLAQHPEQSSRLRQVLVEANAHNFTQWDQVIACMTSPKPVQKSKGAES</sequence>
<keyword evidence="2" id="KW-1185">Reference proteome</keyword>
<comment type="caution">
    <text evidence="1">The sequence shown here is derived from an EMBL/GenBank/DDBJ whole genome shotgun (WGS) entry which is preliminary data.</text>
</comment>
<accession>W4LIK1</accession>
<dbReference type="EMBL" id="AZHW01000651">
    <property type="protein sequence ID" value="ETW97545.1"/>
    <property type="molecule type" value="Genomic_DNA"/>
</dbReference>
<gene>
    <name evidence="1" type="ORF">ETSY1_22230</name>
</gene>
<name>W4LIK1_ENTF1</name>